<dbReference type="Proteomes" id="UP000320707">
    <property type="component" value="Unassembled WGS sequence"/>
</dbReference>
<evidence type="ECO:0000313" key="2">
    <source>
        <dbReference type="Proteomes" id="UP000320707"/>
    </source>
</evidence>
<accession>A0A559L4E8</accession>
<dbReference type="GO" id="GO:0030638">
    <property type="term" value="P:polyketide metabolic process"/>
    <property type="evidence" value="ECO:0007669"/>
    <property type="project" value="InterPro"/>
</dbReference>
<dbReference type="AlphaFoldDB" id="A0A559L4E8"/>
<dbReference type="Gene3D" id="3.10.450.50">
    <property type="match status" value="1"/>
</dbReference>
<protein>
    <recommendedName>
        <fullName evidence="3">Carboxymethylenebutenolidase</fullName>
    </recommendedName>
</protein>
<organism evidence="1 2">
    <name type="scientific">Fusarium oxysporum f. sp. cubense</name>
    <dbReference type="NCBI Taxonomy" id="61366"/>
    <lineage>
        <taxon>Eukaryota</taxon>
        <taxon>Fungi</taxon>
        <taxon>Dikarya</taxon>
        <taxon>Ascomycota</taxon>
        <taxon>Pezizomycotina</taxon>
        <taxon>Sordariomycetes</taxon>
        <taxon>Hypocreomycetidae</taxon>
        <taxon>Hypocreales</taxon>
        <taxon>Nectriaceae</taxon>
        <taxon>Fusarium</taxon>
        <taxon>Fusarium oxysporum species complex</taxon>
    </lineage>
</organism>
<sequence length="449" mass="50146">MYADISKPPAPLPSINLKVLRPGLSLLYPLSRRGHGPGLIVLSATTEDPLAFYEGVPSSLVKWAEEGYAVVQIEAAAFEGKDSGVVLKEAIDILKECEKCDLGDKVGLVSYEPKLWNIAAPGIDQTPEIVASVLYADEESAKSLTSSEKPVLKHIAGKDFKPSSQSHYPYKESSSYAFATPGHPHFHYTTESVSHTRNLQFLKPKLNGPFFDLEAIWDEHTWYEFSDRSVQHTMSTMVQEPYVNHVPTLTGGIGRSSLTKFYRDNFIFNNSLDTTLDLISRTIGIDRVIDEFIYKFTHDREIDWLYDPASLELIIASHANYLPHSLPGIPPTFQRAEIPFTAVVNIRGDRLYHEHISWDQGTALRQLGLMPEYLPFPYAVPGQTGGPGAKYEYRVPVIGIETADKMRDRNSVPSNGMFSYKVRQVQDGPESLRKEDDVKQEADIVGVAA</sequence>
<reference evidence="1 2" key="1">
    <citation type="journal article" date="2019" name="Microbiol. Resour. Announc.">
        <title>High-quality draft genome sequence of Fusarium oxysporum f. sp. cubense strain 160527, a causal agent of Panama disease.</title>
        <authorList>
            <person name="Asai S."/>
            <person name="Ayukawa Y."/>
            <person name="Gan P."/>
            <person name="Masuda S."/>
            <person name="Komatsu K."/>
            <person name="Shirasu K."/>
            <person name="Arie T."/>
        </authorList>
    </citation>
    <scope>NUCLEOTIDE SEQUENCE [LARGE SCALE GENOMIC DNA]</scope>
    <source>
        <strain evidence="1 2">160527</strain>
    </source>
</reference>
<name>A0A559L4E8_FUSOC</name>
<proteinExistence type="predicted"/>
<dbReference type="InterPro" id="IPR032710">
    <property type="entry name" value="NTF2-like_dom_sf"/>
</dbReference>
<dbReference type="InterPro" id="IPR009959">
    <property type="entry name" value="Cyclase_SnoaL-like"/>
</dbReference>
<comment type="caution">
    <text evidence="1">The sequence shown here is derived from an EMBL/GenBank/DDBJ whole genome shotgun (WGS) entry which is preliminary data.</text>
</comment>
<dbReference type="PANTHER" id="PTHR38436:SF3">
    <property type="entry name" value="CARBOXYMETHYLENEBUTENOLIDASE-RELATED"/>
    <property type="match status" value="1"/>
</dbReference>
<dbReference type="PANTHER" id="PTHR38436">
    <property type="entry name" value="POLYKETIDE CYCLASE SNOAL-LIKE DOMAIN"/>
    <property type="match status" value="1"/>
</dbReference>
<evidence type="ECO:0008006" key="3">
    <source>
        <dbReference type="Google" id="ProtNLM"/>
    </source>
</evidence>
<gene>
    <name evidence="1" type="ORF">Focb16_v002797</name>
</gene>
<dbReference type="EMBL" id="SRMI01000006">
    <property type="protein sequence ID" value="TVY67813.1"/>
    <property type="molecule type" value="Genomic_DNA"/>
</dbReference>
<dbReference type="SUPFAM" id="SSF54427">
    <property type="entry name" value="NTF2-like"/>
    <property type="match status" value="1"/>
</dbReference>
<evidence type="ECO:0000313" key="1">
    <source>
        <dbReference type="EMBL" id="TVY67813.1"/>
    </source>
</evidence>